<keyword evidence="3" id="KW-1185">Reference proteome</keyword>
<protein>
    <submittedName>
        <fullName evidence="2">Uncharacterized protein</fullName>
    </submittedName>
</protein>
<feature type="transmembrane region" description="Helical" evidence="1">
    <location>
        <begin position="32"/>
        <end position="56"/>
    </location>
</feature>
<dbReference type="OrthoDB" id="2969610at2"/>
<evidence type="ECO:0000313" key="2">
    <source>
        <dbReference type="EMBL" id="KQL53305.1"/>
    </source>
</evidence>
<reference evidence="2 3" key="1">
    <citation type="submission" date="2015-09" db="EMBL/GenBank/DDBJ databases">
        <title>Genome sequencing project for genomic taxonomy and phylogenomics of Bacillus-like bacteria.</title>
        <authorList>
            <person name="Liu B."/>
            <person name="Wang J."/>
            <person name="Zhu Y."/>
            <person name="Liu G."/>
            <person name="Chen Q."/>
            <person name="Chen Z."/>
            <person name="Lan J."/>
            <person name="Che J."/>
            <person name="Ge C."/>
            <person name="Shi H."/>
            <person name="Pan Z."/>
            <person name="Liu X."/>
        </authorList>
    </citation>
    <scope>NUCLEOTIDE SEQUENCE [LARGE SCALE GENOMIC DNA]</scope>
    <source>
        <strain evidence="2 3">LMG 18435</strain>
    </source>
</reference>
<sequence length="77" mass="8647">MKRNRYLLCFLLAAALIYYAIPQLPFTASGSGGLFASVWLGFALLVIAGNLSALLYSPKKKSYNKREIQARKRIRSH</sequence>
<keyword evidence="1" id="KW-1133">Transmembrane helix</keyword>
<dbReference type="Proteomes" id="UP000051888">
    <property type="component" value="Unassembled WGS sequence"/>
</dbReference>
<dbReference type="AlphaFoldDB" id="A0A0Q3TI34"/>
<dbReference type="RefSeq" id="WP_055739033.1">
    <property type="nucleotide sequence ID" value="NZ_JAAIWL010000031.1"/>
</dbReference>
<evidence type="ECO:0000313" key="3">
    <source>
        <dbReference type="Proteomes" id="UP000051888"/>
    </source>
</evidence>
<keyword evidence="1" id="KW-0472">Membrane</keyword>
<comment type="caution">
    <text evidence="2">The sequence shown here is derived from an EMBL/GenBank/DDBJ whole genome shotgun (WGS) entry which is preliminary data.</text>
</comment>
<dbReference type="PATRIC" id="fig|157838.3.peg.1597"/>
<evidence type="ECO:0000256" key="1">
    <source>
        <dbReference type="SAM" id="Phobius"/>
    </source>
</evidence>
<accession>A0A0Q3TI34</accession>
<keyword evidence="1" id="KW-0812">Transmembrane</keyword>
<dbReference type="EMBL" id="LJJC01000004">
    <property type="protein sequence ID" value="KQL53305.1"/>
    <property type="molecule type" value="Genomic_DNA"/>
</dbReference>
<proteinExistence type="predicted"/>
<name>A0A0Q3TI34_9BACI</name>
<gene>
    <name evidence="2" type="ORF">AN964_07250</name>
</gene>
<organism evidence="2 3">
    <name type="scientific">Heyndrickxia shackletonii</name>
    <dbReference type="NCBI Taxonomy" id="157838"/>
    <lineage>
        <taxon>Bacteria</taxon>
        <taxon>Bacillati</taxon>
        <taxon>Bacillota</taxon>
        <taxon>Bacilli</taxon>
        <taxon>Bacillales</taxon>
        <taxon>Bacillaceae</taxon>
        <taxon>Heyndrickxia</taxon>
    </lineage>
</organism>
<dbReference type="STRING" id="157838.AN964_07250"/>